<keyword evidence="1" id="KW-0812">Transmembrane</keyword>
<proteinExistence type="predicted"/>
<name>A0ABY7YLR4_9HYPH</name>
<evidence type="ECO:0000313" key="2">
    <source>
        <dbReference type="EMBL" id="WDR02127.1"/>
    </source>
</evidence>
<accession>A0ABY7YLR4</accession>
<keyword evidence="1" id="KW-1133">Transmembrane helix</keyword>
<dbReference type="EMBL" id="CP118246">
    <property type="protein sequence ID" value="WDR02127.1"/>
    <property type="molecule type" value="Genomic_DNA"/>
</dbReference>
<gene>
    <name evidence="2" type="ORF">PSQ19_15895</name>
</gene>
<keyword evidence="3" id="KW-1185">Reference proteome</keyword>
<sequence>MQTGVVMILQILAIWAVVALVIFWFVRDERARRARRAAELDAAARIFARPSANRMAIARLTPLADPKTRIPALSTDDLDMAAPKR</sequence>
<reference evidence="2 3" key="1">
    <citation type="submission" date="2023-02" db="EMBL/GenBank/DDBJ databases">
        <title>Devosia algicola sp. nov., isolated from the phycosphere of marine algae.</title>
        <authorList>
            <person name="Kim J.M."/>
            <person name="Lee J.K."/>
            <person name="Choi B.J."/>
            <person name="Bayburt H."/>
            <person name="Jeon C.O."/>
        </authorList>
    </citation>
    <scope>NUCLEOTIDE SEQUENCE [LARGE SCALE GENOMIC DNA]</scope>
    <source>
        <strain evidence="2 3">G20-9</strain>
    </source>
</reference>
<organism evidence="2 3">
    <name type="scientific">Devosia algicola</name>
    <dbReference type="NCBI Taxonomy" id="3026418"/>
    <lineage>
        <taxon>Bacteria</taxon>
        <taxon>Pseudomonadati</taxon>
        <taxon>Pseudomonadota</taxon>
        <taxon>Alphaproteobacteria</taxon>
        <taxon>Hyphomicrobiales</taxon>
        <taxon>Devosiaceae</taxon>
        <taxon>Devosia</taxon>
    </lineage>
</organism>
<evidence type="ECO:0000256" key="1">
    <source>
        <dbReference type="SAM" id="Phobius"/>
    </source>
</evidence>
<dbReference type="RefSeq" id="WP_282218534.1">
    <property type="nucleotide sequence ID" value="NZ_CP118246.1"/>
</dbReference>
<protein>
    <submittedName>
        <fullName evidence="2">Uncharacterized protein</fullName>
    </submittedName>
</protein>
<feature type="transmembrane region" description="Helical" evidence="1">
    <location>
        <begin position="6"/>
        <end position="26"/>
    </location>
</feature>
<evidence type="ECO:0000313" key="3">
    <source>
        <dbReference type="Proteomes" id="UP001220530"/>
    </source>
</evidence>
<keyword evidence="1" id="KW-0472">Membrane</keyword>
<dbReference type="Proteomes" id="UP001220530">
    <property type="component" value="Chromosome"/>
</dbReference>